<comment type="caution">
    <text evidence="1">The sequence shown here is derived from an EMBL/GenBank/DDBJ whole genome shotgun (WGS) entry which is preliminary data.</text>
</comment>
<dbReference type="Proteomes" id="UP000190648">
    <property type="component" value="Unassembled WGS sequence"/>
</dbReference>
<name>A0A1V4IWB2_PATFA</name>
<evidence type="ECO:0000313" key="1">
    <source>
        <dbReference type="EMBL" id="OPJ64342.1"/>
    </source>
</evidence>
<sequence>MENRIRHNRNKISEIPLNINGRDENLGGCSDFPEYHQSTAVTNLQKTWGGRAAHVFLNTWQLLKITCPHLSSSAFPQPKSARLVFTI</sequence>
<keyword evidence="2" id="KW-1185">Reference proteome</keyword>
<dbReference type="AlphaFoldDB" id="A0A1V4IWB2"/>
<reference evidence="1 2" key="1">
    <citation type="submission" date="2016-02" db="EMBL/GenBank/DDBJ databases">
        <title>Band-tailed pigeon sequencing and assembly.</title>
        <authorList>
            <person name="Soares A.E."/>
            <person name="Novak B.J."/>
            <person name="Rice E.S."/>
            <person name="O'Connell B."/>
            <person name="Chang D."/>
            <person name="Weber S."/>
            <person name="Shapiro B."/>
        </authorList>
    </citation>
    <scope>NUCLEOTIDE SEQUENCE [LARGE SCALE GENOMIC DNA]</scope>
    <source>
        <strain evidence="1">BTP2013</strain>
        <tissue evidence="1">Blood</tissue>
    </source>
</reference>
<accession>A0A1V4IWB2</accession>
<gene>
    <name evidence="1" type="ORF">AV530_009157</name>
</gene>
<proteinExistence type="predicted"/>
<organism evidence="1 2">
    <name type="scientific">Patagioenas fasciata monilis</name>
    <dbReference type="NCBI Taxonomy" id="372326"/>
    <lineage>
        <taxon>Eukaryota</taxon>
        <taxon>Metazoa</taxon>
        <taxon>Chordata</taxon>
        <taxon>Craniata</taxon>
        <taxon>Vertebrata</taxon>
        <taxon>Euteleostomi</taxon>
        <taxon>Archelosauria</taxon>
        <taxon>Archosauria</taxon>
        <taxon>Dinosauria</taxon>
        <taxon>Saurischia</taxon>
        <taxon>Theropoda</taxon>
        <taxon>Coelurosauria</taxon>
        <taxon>Aves</taxon>
        <taxon>Neognathae</taxon>
        <taxon>Neoaves</taxon>
        <taxon>Columbimorphae</taxon>
        <taxon>Columbiformes</taxon>
        <taxon>Columbidae</taxon>
        <taxon>Patagioenas</taxon>
    </lineage>
</organism>
<protein>
    <submittedName>
        <fullName evidence="1">Uncharacterized protein</fullName>
    </submittedName>
</protein>
<dbReference type="EMBL" id="LSYS01009665">
    <property type="protein sequence ID" value="OPJ64342.1"/>
    <property type="molecule type" value="Genomic_DNA"/>
</dbReference>
<evidence type="ECO:0000313" key="2">
    <source>
        <dbReference type="Proteomes" id="UP000190648"/>
    </source>
</evidence>